<comment type="caution">
    <text evidence="14">Lacks conserved residue(s) required for the propagation of feature annotation.</text>
</comment>
<dbReference type="PROSITE" id="PS50026">
    <property type="entry name" value="EGF_3"/>
    <property type="match status" value="1"/>
</dbReference>
<evidence type="ECO:0000256" key="11">
    <source>
        <dbReference type="ARBA" id="ARBA00023136"/>
    </source>
</evidence>
<dbReference type="PROSITE" id="PS00022">
    <property type="entry name" value="EGF_1"/>
    <property type="match status" value="1"/>
</dbReference>
<evidence type="ECO:0000256" key="15">
    <source>
        <dbReference type="SAM" id="Phobius"/>
    </source>
</evidence>
<keyword evidence="6" id="KW-0358">Heparin-binding</keyword>
<reference evidence="18 19" key="1">
    <citation type="submission" date="2020-02" db="EMBL/GenBank/DDBJ databases">
        <title>A chromosome-scale genome assembly of the black bullhead catfish (Ameiurus melas).</title>
        <authorList>
            <person name="Wen M."/>
            <person name="Zham M."/>
            <person name="Cabau C."/>
            <person name="Klopp C."/>
            <person name="Donnadieu C."/>
            <person name="Roques C."/>
            <person name="Bouchez O."/>
            <person name="Lampietro C."/>
            <person name="Jouanno E."/>
            <person name="Herpin A."/>
            <person name="Louis A."/>
            <person name="Berthelot C."/>
            <person name="Parey E."/>
            <person name="Roest-Crollius H."/>
            <person name="Braasch I."/>
            <person name="Postlethwait J."/>
            <person name="Robinson-Rechavi M."/>
            <person name="Echchiki A."/>
            <person name="Begum T."/>
            <person name="Montfort J."/>
            <person name="Schartl M."/>
            <person name="Bobe J."/>
            <person name="Guiguen Y."/>
        </authorList>
    </citation>
    <scope>NUCLEOTIDE SEQUENCE [LARGE SCALE GENOMIC DNA]</scope>
    <source>
        <strain evidence="18">M_S1</strain>
        <tissue evidence="18">Blood</tissue>
    </source>
</reference>
<comment type="caution">
    <text evidence="18">The sequence shown here is derived from an EMBL/GenBank/DDBJ whole genome shotgun (WGS) entry which is preliminary data.</text>
</comment>
<accession>A0A7J6A3M7</accession>
<sequence>MNSFRLGLVFLHCAVFLQLSGCASQDQSTNPTVTAGKLLHTLSEVHTPDNDTEMEEHLLDINEDYTSAEYEDEYPKVAFSTKSKVSSSTTMKGQGKGRARKKNPCQRSRYRNYCIHGVCWYLAKLNVTSCICEAGYSGERCHLFILSVGKKAEGNSHTTALAVIAAVLSLMCLTVIGILLALRCQKKGHGSVEEKIRLQPVHSSDEKVKDTSQWLSGHDGYHLETSCQH</sequence>
<evidence type="ECO:0000256" key="5">
    <source>
        <dbReference type="ARBA" id="ARBA00022536"/>
    </source>
</evidence>
<dbReference type="SUPFAM" id="SSF57196">
    <property type="entry name" value="EGF/Laminin"/>
    <property type="match status" value="1"/>
</dbReference>
<dbReference type="GO" id="GO:0005886">
    <property type="term" value="C:plasma membrane"/>
    <property type="evidence" value="ECO:0007669"/>
    <property type="project" value="UniProtKB-SubCell"/>
</dbReference>
<evidence type="ECO:0000256" key="14">
    <source>
        <dbReference type="PROSITE-ProRule" id="PRU00076"/>
    </source>
</evidence>
<protein>
    <recommendedName>
        <fullName evidence="13">Proheparin-binding EGF-like growth factor</fullName>
    </recommendedName>
</protein>
<evidence type="ECO:0000256" key="9">
    <source>
        <dbReference type="ARBA" id="ARBA00022989"/>
    </source>
</evidence>
<keyword evidence="4" id="KW-0964">Secreted</keyword>
<organism evidence="18 19">
    <name type="scientific">Ameiurus melas</name>
    <name type="common">Black bullhead</name>
    <name type="synonym">Silurus melas</name>
    <dbReference type="NCBI Taxonomy" id="219545"/>
    <lineage>
        <taxon>Eukaryota</taxon>
        <taxon>Metazoa</taxon>
        <taxon>Chordata</taxon>
        <taxon>Craniata</taxon>
        <taxon>Vertebrata</taxon>
        <taxon>Euteleostomi</taxon>
        <taxon>Actinopterygii</taxon>
        <taxon>Neopterygii</taxon>
        <taxon>Teleostei</taxon>
        <taxon>Ostariophysi</taxon>
        <taxon>Siluriformes</taxon>
        <taxon>Ictaluridae</taxon>
        <taxon>Ameiurus</taxon>
    </lineage>
</organism>
<evidence type="ECO:0000256" key="2">
    <source>
        <dbReference type="ARBA" id="ARBA00004251"/>
    </source>
</evidence>
<evidence type="ECO:0000313" key="19">
    <source>
        <dbReference type="Proteomes" id="UP000593565"/>
    </source>
</evidence>
<keyword evidence="11 15" id="KW-0472">Membrane</keyword>
<evidence type="ECO:0000256" key="3">
    <source>
        <dbReference type="ARBA" id="ARBA00022475"/>
    </source>
</evidence>
<dbReference type="GO" id="GO:0005154">
    <property type="term" value="F:epidermal growth factor receptor binding"/>
    <property type="evidence" value="ECO:0007669"/>
    <property type="project" value="TreeGrafter"/>
</dbReference>
<feature type="chain" id="PRO_5029863843" description="Proheparin-binding EGF-like growth factor" evidence="16">
    <location>
        <begin position="23"/>
        <end position="229"/>
    </location>
</feature>
<name>A0A7J6A3M7_AMEME</name>
<dbReference type="PANTHER" id="PTHR10740">
    <property type="entry name" value="TRANSFORMING GROWTH FACTOR ALPHA"/>
    <property type="match status" value="1"/>
</dbReference>
<dbReference type="Gene3D" id="2.10.25.10">
    <property type="entry name" value="Laminin"/>
    <property type="match status" value="1"/>
</dbReference>
<feature type="domain" description="EGF-like" evidence="17">
    <location>
        <begin position="101"/>
        <end position="142"/>
    </location>
</feature>
<dbReference type="PROSITE" id="PS01186">
    <property type="entry name" value="EGF_2"/>
    <property type="match status" value="1"/>
</dbReference>
<dbReference type="GO" id="GO:0008284">
    <property type="term" value="P:positive regulation of cell population proliferation"/>
    <property type="evidence" value="ECO:0007669"/>
    <property type="project" value="TreeGrafter"/>
</dbReference>
<keyword evidence="19" id="KW-1185">Reference proteome</keyword>
<keyword evidence="5 14" id="KW-0245">EGF-like domain</keyword>
<dbReference type="FunFam" id="2.10.25.10:FF:000158">
    <property type="entry name" value="proheparin-binding EGF-like growth factor"/>
    <property type="match status" value="1"/>
</dbReference>
<evidence type="ECO:0000256" key="8">
    <source>
        <dbReference type="ARBA" id="ARBA00022729"/>
    </source>
</evidence>
<dbReference type="EMBL" id="JAAGNN010000018">
    <property type="protein sequence ID" value="KAF4077346.1"/>
    <property type="molecule type" value="Genomic_DNA"/>
</dbReference>
<dbReference type="GO" id="GO:0008083">
    <property type="term" value="F:growth factor activity"/>
    <property type="evidence" value="ECO:0007669"/>
    <property type="project" value="UniProtKB-KW"/>
</dbReference>
<evidence type="ECO:0000313" key="18">
    <source>
        <dbReference type="EMBL" id="KAF4077346.1"/>
    </source>
</evidence>
<dbReference type="GO" id="GO:0008201">
    <property type="term" value="F:heparin binding"/>
    <property type="evidence" value="ECO:0007669"/>
    <property type="project" value="UniProtKB-KW"/>
</dbReference>
<gene>
    <name evidence="18" type="ORF">AMELA_G00207090</name>
</gene>
<dbReference type="InterPro" id="IPR000742">
    <property type="entry name" value="EGF"/>
</dbReference>
<proteinExistence type="predicted"/>
<dbReference type="GO" id="GO:0007173">
    <property type="term" value="P:epidermal growth factor receptor signaling pathway"/>
    <property type="evidence" value="ECO:0007669"/>
    <property type="project" value="TreeGrafter"/>
</dbReference>
<dbReference type="AlphaFoldDB" id="A0A7J6A3M7"/>
<feature type="transmembrane region" description="Helical" evidence="15">
    <location>
        <begin position="160"/>
        <end position="182"/>
    </location>
</feature>
<dbReference type="GO" id="GO:0005615">
    <property type="term" value="C:extracellular space"/>
    <property type="evidence" value="ECO:0007669"/>
    <property type="project" value="TreeGrafter"/>
</dbReference>
<keyword evidence="7 15" id="KW-0812">Transmembrane</keyword>
<evidence type="ECO:0000256" key="1">
    <source>
        <dbReference type="ARBA" id="ARBA00004239"/>
    </source>
</evidence>
<comment type="subcellular location">
    <subcellularLocation>
        <location evidence="2">Cell membrane</location>
        <topology evidence="2">Single-pass type I membrane protein</topology>
    </subcellularLocation>
    <subcellularLocation>
        <location evidence="1">Secreted</location>
        <location evidence="1">Extracellular space</location>
    </subcellularLocation>
</comment>
<evidence type="ECO:0000256" key="12">
    <source>
        <dbReference type="ARBA" id="ARBA00023157"/>
    </source>
</evidence>
<dbReference type="Proteomes" id="UP000593565">
    <property type="component" value="Unassembled WGS sequence"/>
</dbReference>
<keyword evidence="10" id="KW-0339">Growth factor</keyword>
<keyword evidence="3" id="KW-1003">Cell membrane</keyword>
<evidence type="ECO:0000256" key="13">
    <source>
        <dbReference type="ARBA" id="ARBA00040098"/>
    </source>
</evidence>
<evidence type="ECO:0000256" key="7">
    <source>
        <dbReference type="ARBA" id="ARBA00022692"/>
    </source>
</evidence>
<keyword evidence="8 16" id="KW-0732">Signal</keyword>
<evidence type="ECO:0000256" key="6">
    <source>
        <dbReference type="ARBA" id="ARBA00022674"/>
    </source>
</evidence>
<keyword evidence="9 15" id="KW-1133">Transmembrane helix</keyword>
<evidence type="ECO:0000256" key="16">
    <source>
        <dbReference type="SAM" id="SignalP"/>
    </source>
</evidence>
<dbReference type="PANTHER" id="PTHR10740:SF4">
    <property type="entry name" value="PROHEPARIN-BINDING EGF-LIKE GROWTH FACTOR"/>
    <property type="match status" value="1"/>
</dbReference>
<evidence type="ECO:0000256" key="10">
    <source>
        <dbReference type="ARBA" id="ARBA00023030"/>
    </source>
</evidence>
<feature type="signal peptide" evidence="16">
    <location>
        <begin position="1"/>
        <end position="22"/>
    </location>
</feature>
<keyword evidence="12 14" id="KW-1015">Disulfide bond</keyword>
<evidence type="ECO:0000259" key="17">
    <source>
        <dbReference type="PROSITE" id="PS50026"/>
    </source>
</evidence>
<evidence type="ECO:0000256" key="4">
    <source>
        <dbReference type="ARBA" id="ARBA00022525"/>
    </source>
</evidence>
<feature type="disulfide bond" evidence="14">
    <location>
        <begin position="132"/>
        <end position="141"/>
    </location>
</feature>